<protein>
    <submittedName>
        <fullName evidence="3">Cytochrome c assembly protein</fullName>
    </submittedName>
</protein>
<accession>I3DIV4</accession>
<feature type="transmembrane region" description="Helical" evidence="1">
    <location>
        <begin position="67"/>
        <end position="89"/>
    </location>
</feature>
<evidence type="ECO:0000313" key="3">
    <source>
        <dbReference type="EMBL" id="EIJ71647.1"/>
    </source>
</evidence>
<dbReference type="GO" id="GO:0020037">
    <property type="term" value="F:heme binding"/>
    <property type="evidence" value="ECO:0007669"/>
    <property type="project" value="InterPro"/>
</dbReference>
<organism evidence="3 4">
    <name type="scientific">Pasteurella bettyae CCUG 2042</name>
    <dbReference type="NCBI Taxonomy" id="1095749"/>
    <lineage>
        <taxon>Bacteria</taxon>
        <taxon>Pseudomonadati</taxon>
        <taxon>Pseudomonadota</taxon>
        <taxon>Gammaproteobacteria</taxon>
        <taxon>Pasteurellales</taxon>
        <taxon>Pasteurellaceae</taxon>
        <taxon>Pasteurella</taxon>
    </lineage>
</organism>
<feature type="transmembrane region" description="Helical" evidence="1">
    <location>
        <begin position="96"/>
        <end position="117"/>
    </location>
</feature>
<keyword evidence="1" id="KW-0812">Transmembrane</keyword>
<name>I3DIV4_9PAST</name>
<evidence type="ECO:0000256" key="1">
    <source>
        <dbReference type="SAM" id="Phobius"/>
    </source>
</evidence>
<keyword evidence="1" id="KW-0472">Membrane</keyword>
<dbReference type="AlphaFoldDB" id="I3DIV4"/>
<feature type="domain" description="Cytochrome c assembly protein" evidence="2">
    <location>
        <begin position="43"/>
        <end position="263"/>
    </location>
</feature>
<feature type="transmembrane region" description="Helical" evidence="1">
    <location>
        <begin position="129"/>
        <end position="156"/>
    </location>
</feature>
<dbReference type="RefSeq" id="WP_005758718.1">
    <property type="nucleotide sequence ID" value="NZ_AJSX01000006.1"/>
</dbReference>
<dbReference type="Pfam" id="PF01578">
    <property type="entry name" value="Cytochrom_C_asm"/>
    <property type="match status" value="1"/>
</dbReference>
<comment type="caution">
    <text evidence="3">The sequence shown here is derived from an EMBL/GenBank/DDBJ whole genome shotgun (WGS) entry which is preliminary data.</text>
</comment>
<dbReference type="eggNOG" id="COG4137">
    <property type="taxonomic scope" value="Bacteria"/>
</dbReference>
<dbReference type="PANTHER" id="PTHR38034">
    <property type="entry name" value="INNER MEMBRANE PROTEIN YPJD"/>
    <property type="match status" value="1"/>
</dbReference>
<evidence type="ECO:0000313" key="4">
    <source>
        <dbReference type="Proteomes" id="UP000006457"/>
    </source>
</evidence>
<dbReference type="InterPro" id="IPR002541">
    <property type="entry name" value="Cyt_c_assembly"/>
</dbReference>
<dbReference type="PATRIC" id="fig|1095749.3.peg.226"/>
<dbReference type="GO" id="GO:0005886">
    <property type="term" value="C:plasma membrane"/>
    <property type="evidence" value="ECO:0007669"/>
    <property type="project" value="TreeGrafter"/>
</dbReference>
<feature type="transmembrane region" description="Helical" evidence="1">
    <location>
        <begin position="242"/>
        <end position="260"/>
    </location>
</feature>
<proteinExistence type="predicted"/>
<dbReference type="InterPro" id="IPR052372">
    <property type="entry name" value="YpjD/HemX"/>
</dbReference>
<dbReference type="PANTHER" id="PTHR38034:SF1">
    <property type="entry name" value="INNER MEMBRANE PROTEIN YPJD"/>
    <property type="match status" value="1"/>
</dbReference>
<dbReference type="EMBL" id="AJSX01000006">
    <property type="protein sequence ID" value="EIJ71647.1"/>
    <property type="molecule type" value="Genomic_DNA"/>
</dbReference>
<reference evidence="3 4" key="1">
    <citation type="submission" date="2012-03" db="EMBL/GenBank/DDBJ databases">
        <authorList>
            <person name="Harkins D.M."/>
            <person name="Madupu R."/>
            <person name="Durkin A.S."/>
            <person name="Torralba M."/>
            <person name="Methe B."/>
            <person name="Sutton G.G."/>
            <person name="Nelson K.E."/>
        </authorList>
    </citation>
    <scope>NUCLEOTIDE SEQUENCE [LARGE SCALE GENOMIC DNA]</scope>
    <source>
        <strain evidence="3 4">CCUG 2042</strain>
    </source>
</reference>
<sequence length="265" mass="30002">MWFSILSIVFYVLALLLIAPILLNTKSVQDSKRPQKLPLFITALCAIVFHIFSIYPLLTDLVTGQNFTLLEIGSLFSVIIAIFAALFMLRVNTMWLLLPIVYAFAIINIVAATFIPSHIIQLLNQNTSLLFHIGLSVFTYALCFIAMLYSIQLVWIDRSLKARKTQFSPAIPPLMTVERHFFCLFTISELLLTFTLISGTYHLLQSINIETIHKAAFSCAGWLIFGIGLVGHWKYHWKGKKMIVYTISGMILLTIAYFGSRLISS</sequence>
<dbReference type="GO" id="GO:0017004">
    <property type="term" value="P:cytochrome complex assembly"/>
    <property type="evidence" value="ECO:0007669"/>
    <property type="project" value="InterPro"/>
</dbReference>
<keyword evidence="4" id="KW-1185">Reference proteome</keyword>
<feature type="transmembrane region" description="Helical" evidence="1">
    <location>
        <begin position="37"/>
        <end position="55"/>
    </location>
</feature>
<keyword evidence="1" id="KW-1133">Transmembrane helix</keyword>
<dbReference type="Proteomes" id="UP000006457">
    <property type="component" value="Unassembled WGS sequence"/>
</dbReference>
<evidence type="ECO:0000259" key="2">
    <source>
        <dbReference type="Pfam" id="PF01578"/>
    </source>
</evidence>
<gene>
    <name evidence="3" type="ORF">HMPREF1052_1903</name>
</gene>
<feature type="transmembrane region" description="Helical" evidence="1">
    <location>
        <begin position="215"/>
        <end position="235"/>
    </location>
</feature>
<dbReference type="OrthoDB" id="9780793at2"/>
<feature type="transmembrane region" description="Helical" evidence="1">
    <location>
        <begin position="6"/>
        <end position="25"/>
    </location>
</feature>
<feature type="transmembrane region" description="Helical" evidence="1">
    <location>
        <begin position="181"/>
        <end position="203"/>
    </location>
</feature>